<feature type="transmembrane region" description="Helical" evidence="2">
    <location>
        <begin position="12"/>
        <end position="29"/>
    </location>
</feature>
<accession>A0ABU6MJV3</accession>
<reference evidence="4 5" key="1">
    <citation type="submission" date="2023-03" db="EMBL/GenBank/DDBJ databases">
        <title>Bacillus Genome Sequencing.</title>
        <authorList>
            <person name="Dunlap C."/>
        </authorList>
    </citation>
    <scope>NUCLEOTIDE SEQUENCE [LARGE SCALE GENOMIC DNA]</scope>
    <source>
        <strain evidence="4 5">B-23453</strain>
    </source>
</reference>
<feature type="domain" description="VTT" evidence="3">
    <location>
        <begin position="29"/>
        <end position="155"/>
    </location>
</feature>
<keyword evidence="2" id="KW-0472">Membrane</keyword>
<dbReference type="Gene3D" id="1.20.144.10">
    <property type="entry name" value="Phosphatidic acid phosphatase type 2/haloperoxidase"/>
    <property type="match status" value="1"/>
</dbReference>
<keyword evidence="2" id="KW-0812">Transmembrane</keyword>
<dbReference type="InterPro" id="IPR036938">
    <property type="entry name" value="PAP2/HPO_sf"/>
</dbReference>
<dbReference type="InterPro" id="IPR051311">
    <property type="entry name" value="DedA_domain"/>
</dbReference>
<feature type="transmembrane region" description="Helical" evidence="2">
    <location>
        <begin position="219"/>
        <end position="243"/>
    </location>
</feature>
<protein>
    <submittedName>
        <fullName evidence="4">VTT domain-containing protein</fullName>
    </submittedName>
</protein>
<organism evidence="4 5">
    <name type="scientific">Heyndrickxia acidicola</name>
    <dbReference type="NCBI Taxonomy" id="209389"/>
    <lineage>
        <taxon>Bacteria</taxon>
        <taxon>Bacillati</taxon>
        <taxon>Bacillota</taxon>
        <taxon>Bacilli</taxon>
        <taxon>Bacillales</taxon>
        <taxon>Bacillaceae</taxon>
        <taxon>Heyndrickxia</taxon>
    </lineage>
</organism>
<feature type="transmembrane region" description="Helical" evidence="2">
    <location>
        <begin position="107"/>
        <end position="125"/>
    </location>
</feature>
<feature type="transmembrane region" description="Helical" evidence="2">
    <location>
        <begin position="272"/>
        <end position="294"/>
    </location>
</feature>
<proteinExistence type="inferred from homology"/>
<feature type="transmembrane region" description="Helical" evidence="2">
    <location>
        <begin position="169"/>
        <end position="188"/>
    </location>
</feature>
<comment type="similarity">
    <text evidence="1">Belongs to the DedA family.</text>
</comment>
<dbReference type="Proteomes" id="UP001341444">
    <property type="component" value="Unassembled WGS sequence"/>
</dbReference>
<comment type="caution">
    <text evidence="4">The sequence shown here is derived from an EMBL/GenBank/DDBJ whole genome shotgun (WGS) entry which is preliminary data.</text>
</comment>
<evidence type="ECO:0000256" key="2">
    <source>
        <dbReference type="SAM" id="Phobius"/>
    </source>
</evidence>
<feature type="transmembrane region" description="Helical" evidence="2">
    <location>
        <begin position="137"/>
        <end position="157"/>
    </location>
</feature>
<feature type="transmembrane region" description="Helical" evidence="2">
    <location>
        <begin position="374"/>
        <end position="394"/>
    </location>
</feature>
<dbReference type="Pfam" id="PF09335">
    <property type="entry name" value="VTT_dom"/>
    <property type="match status" value="1"/>
</dbReference>
<evidence type="ECO:0000313" key="5">
    <source>
        <dbReference type="Proteomes" id="UP001341444"/>
    </source>
</evidence>
<evidence type="ECO:0000313" key="4">
    <source>
        <dbReference type="EMBL" id="MED1204633.1"/>
    </source>
</evidence>
<feature type="transmembrane region" description="Helical" evidence="2">
    <location>
        <begin position="194"/>
        <end position="212"/>
    </location>
</feature>
<dbReference type="PANTHER" id="PTHR42709">
    <property type="entry name" value="ALKALINE PHOSPHATASE LIKE PROTEIN"/>
    <property type="match status" value="1"/>
</dbReference>
<feature type="transmembrane region" description="Helical" evidence="2">
    <location>
        <begin position="400"/>
        <end position="421"/>
    </location>
</feature>
<keyword evidence="5" id="KW-1185">Reference proteome</keyword>
<dbReference type="EMBL" id="JARMAB010000025">
    <property type="protein sequence ID" value="MED1204633.1"/>
    <property type="molecule type" value="Genomic_DNA"/>
</dbReference>
<keyword evidence="2" id="KW-1133">Transmembrane helix</keyword>
<dbReference type="PANTHER" id="PTHR42709:SF9">
    <property type="entry name" value="ALKALINE PHOSPHATASE LIKE PROTEIN"/>
    <property type="match status" value="1"/>
</dbReference>
<gene>
    <name evidence="4" type="ORF">P4T90_16425</name>
</gene>
<name>A0ABU6MJV3_9BACI</name>
<sequence>MESITSYVDHYGYIVLFVALLLEMIALPVPGEILMSYTGYLVYQHHLNWFLAIFAAGFGTSMGMTLSYWIGSILGGPFIKKYGSLFHLGPKQMERTSSWFNRYGNKVLIIAYFIPGIRHITGYFSGITRGNFRAYAIYAYAGAFFWTGTFISIGKLLGPKWDQFHNSAIKYMGIGIVIIALGVAAVYVYRKYSLQIKSIAYALVLWVFSIFKTRIRTEFVIAGTAIVTLGFAVLMIKMIQFFVGNEFQDFNGVVNVFVPLMFDRQWSWVMDLFLQLGTQKALMTVIILTIMWILLRGKDKTHEILTLFILTMGGELYEETLRRVFHQVEANHFITLDYVTSFPSDGSIMILIVYGFAVYMLVRHSQRIWIHTLADVLLVVCLLLIGASHVFFGLQQPSDIAAGFTFGGVWLGLNILLLELFRLL</sequence>
<feature type="transmembrane region" description="Helical" evidence="2">
    <location>
        <begin position="49"/>
        <end position="71"/>
    </location>
</feature>
<dbReference type="RefSeq" id="WP_066268218.1">
    <property type="nucleotide sequence ID" value="NZ_JARMAB010000025.1"/>
</dbReference>
<dbReference type="InterPro" id="IPR032816">
    <property type="entry name" value="VTT_dom"/>
</dbReference>
<dbReference type="SUPFAM" id="SSF48317">
    <property type="entry name" value="Acid phosphatase/Vanadium-dependent haloperoxidase"/>
    <property type="match status" value="1"/>
</dbReference>
<evidence type="ECO:0000259" key="3">
    <source>
        <dbReference type="Pfam" id="PF09335"/>
    </source>
</evidence>
<evidence type="ECO:0000256" key="1">
    <source>
        <dbReference type="ARBA" id="ARBA00010792"/>
    </source>
</evidence>